<organism evidence="1 2">
    <name type="scientific">Clostridium kluyveri (strain NBRC 12016)</name>
    <dbReference type="NCBI Taxonomy" id="583346"/>
    <lineage>
        <taxon>Bacteria</taxon>
        <taxon>Bacillati</taxon>
        <taxon>Bacillota</taxon>
        <taxon>Clostridia</taxon>
        <taxon>Eubacteriales</taxon>
        <taxon>Clostridiaceae</taxon>
        <taxon>Clostridium</taxon>
    </lineage>
</organism>
<proteinExistence type="predicted"/>
<dbReference type="KEGG" id="ckr:CKR_0864"/>
<dbReference type="HOGENOM" id="CLU_2300903_0_0_9"/>
<dbReference type="EMBL" id="AP009049">
    <property type="protein sequence ID" value="BAH05915.1"/>
    <property type="molecule type" value="Genomic_DNA"/>
</dbReference>
<dbReference type="Proteomes" id="UP000007969">
    <property type="component" value="Chromosome"/>
</dbReference>
<name>B9E090_CLOK1</name>
<accession>B9E090</accession>
<dbReference type="AlphaFoldDB" id="B9E090"/>
<gene>
    <name evidence="1" type="ordered locus">CKR_0864</name>
</gene>
<sequence>MGGEILIMKIKISDEEHTFVYDNDTESVSIKQDKHSTNYCKLWGIKKLINPVNQSIKYILESEENVPMYGDTTIHRLAEFFIREQKVDLDSIYVEENLKVDIENEHL</sequence>
<evidence type="ECO:0000313" key="1">
    <source>
        <dbReference type="EMBL" id="BAH05915.1"/>
    </source>
</evidence>
<protein>
    <submittedName>
        <fullName evidence="1">Uncharacterized protein</fullName>
    </submittedName>
</protein>
<evidence type="ECO:0000313" key="2">
    <source>
        <dbReference type="Proteomes" id="UP000007969"/>
    </source>
</evidence>
<reference evidence="2" key="1">
    <citation type="submission" date="2005-09" db="EMBL/GenBank/DDBJ databases">
        <title>Complete genome sequence of Clostridium kluyveri and comparative genomics of Clostridia species.</title>
        <authorList>
            <person name="Inui M."/>
            <person name="Nonaka H."/>
            <person name="Shinoda Y."/>
            <person name="Ikenaga Y."/>
            <person name="Abe M."/>
            <person name="Naito K."/>
            <person name="Vertes A.A."/>
            <person name="Yukawa H."/>
        </authorList>
    </citation>
    <scope>NUCLEOTIDE SEQUENCE [LARGE SCALE GENOMIC DNA]</scope>
    <source>
        <strain evidence="2">NBRC 12016</strain>
    </source>
</reference>